<organism evidence="2 3">
    <name type="scientific">Ornithinibacillus xuwenensis</name>
    <dbReference type="NCBI Taxonomy" id="3144668"/>
    <lineage>
        <taxon>Bacteria</taxon>
        <taxon>Bacillati</taxon>
        <taxon>Bacillota</taxon>
        <taxon>Bacilli</taxon>
        <taxon>Bacillales</taxon>
        <taxon>Bacillaceae</taxon>
        <taxon>Ornithinibacillus</taxon>
    </lineage>
</organism>
<dbReference type="SUPFAM" id="SSF53067">
    <property type="entry name" value="Actin-like ATPase domain"/>
    <property type="match status" value="2"/>
</dbReference>
<evidence type="ECO:0000259" key="1">
    <source>
        <dbReference type="Pfam" id="PF01869"/>
    </source>
</evidence>
<dbReference type="EMBL" id="JBDIML010000006">
    <property type="protein sequence ID" value="MEN2768654.1"/>
    <property type="molecule type" value="Genomic_DNA"/>
</dbReference>
<dbReference type="CDD" id="cd24007">
    <property type="entry name" value="ASKHA_NBD_eukNAGK-like"/>
    <property type="match status" value="1"/>
</dbReference>
<gene>
    <name evidence="2" type="ORF">ABC228_15835</name>
</gene>
<dbReference type="RefSeq" id="WP_345826147.1">
    <property type="nucleotide sequence ID" value="NZ_JBDIML010000006.1"/>
</dbReference>
<keyword evidence="3" id="KW-1185">Reference proteome</keyword>
<evidence type="ECO:0000313" key="3">
    <source>
        <dbReference type="Proteomes" id="UP001444625"/>
    </source>
</evidence>
<comment type="caution">
    <text evidence="2">The sequence shown here is derived from an EMBL/GenBank/DDBJ whole genome shotgun (WGS) entry which is preliminary data.</text>
</comment>
<dbReference type="InterPro" id="IPR002731">
    <property type="entry name" value="ATPase_BadF"/>
</dbReference>
<name>A0ABU9XK56_9BACI</name>
<protein>
    <submittedName>
        <fullName evidence="2">BadF/BadG/BcrA/BcrD ATPase family protein</fullName>
    </submittedName>
</protein>
<dbReference type="InterPro" id="IPR043129">
    <property type="entry name" value="ATPase_NBD"/>
</dbReference>
<dbReference type="PANTHER" id="PTHR43190:SF3">
    <property type="entry name" value="N-ACETYL-D-GLUCOSAMINE KINASE"/>
    <property type="match status" value="1"/>
</dbReference>
<feature type="domain" description="ATPase BadF/BadG/BcrA/BcrD type" evidence="1">
    <location>
        <begin position="10"/>
        <end position="302"/>
    </location>
</feature>
<dbReference type="Proteomes" id="UP001444625">
    <property type="component" value="Unassembled WGS sequence"/>
</dbReference>
<evidence type="ECO:0000313" key="2">
    <source>
        <dbReference type="EMBL" id="MEN2768654.1"/>
    </source>
</evidence>
<dbReference type="Gene3D" id="3.30.420.40">
    <property type="match status" value="2"/>
</dbReference>
<dbReference type="PANTHER" id="PTHR43190">
    <property type="entry name" value="N-ACETYL-D-GLUCOSAMINE KINASE"/>
    <property type="match status" value="1"/>
</dbReference>
<dbReference type="InterPro" id="IPR052519">
    <property type="entry name" value="Euk-type_GlcNAc_Kinase"/>
</dbReference>
<accession>A0ABU9XK56</accession>
<dbReference type="Pfam" id="PF01869">
    <property type="entry name" value="BcrAD_BadFG"/>
    <property type="match status" value="1"/>
</dbReference>
<proteinExistence type="predicted"/>
<sequence>MMKKMCYVMGIDGGGTKTQVVLADLYGNVITDRVYGSTNPNTMTEKELSDTFRIMFEDIHRDFIGIENIKCIFAGISGAGSQASKQLIKKIIRGHIHSPTKLQIEADTVNALYSGTLGKPGIVQIAGTGSITFGINEKLQQDRVGGWGYLLGDEGSGFDIGQQGIKGALRCEDGRGQRTILMDYIYAHFQVKSGRELIDKIYHSSSPKHLISHVSKLVFQAAIENDAVANRILQRTTKELAHSIQSLSDKLFPEEELIQVILCGGIFTNQSLMLQLLEAEFKHRKQRVNLIIPKIPPAAGAIIGAYLTEDMKEITPNIIENLLAHWKKRHREA</sequence>
<reference evidence="2 3" key="1">
    <citation type="submission" date="2024-05" db="EMBL/GenBank/DDBJ databases">
        <authorList>
            <person name="Haq I."/>
            <person name="Ullah Z."/>
            <person name="Ahmad R."/>
            <person name="Li M."/>
            <person name="Tong Y."/>
        </authorList>
    </citation>
    <scope>NUCLEOTIDE SEQUENCE [LARGE SCALE GENOMIC DNA]</scope>
    <source>
        <strain evidence="2 3">16A2E</strain>
    </source>
</reference>